<feature type="domain" description="DUF4706" evidence="2">
    <location>
        <begin position="10"/>
        <end position="121"/>
    </location>
</feature>
<organism evidence="3 4">
    <name type="scientific">Limulus polyphemus</name>
    <name type="common">Atlantic horseshoe crab</name>
    <dbReference type="NCBI Taxonomy" id="6850"/>
    <lineage>
        <taxon>Eukaryota</taxon>
        <taxon>Metazoa</taxon>
        <taxon>Ecdysozoa</taxon>
        <taxon>Arthropoda</taxon>
        <taxon>Chelicerata</taxon>
        <taxon>Merostomata</taxon>
        <taxon>Xiphosura</taxon>
        <taxon>Limulidae</taxon>
        <taxon>Limulus</taxon>
    </lineage>
</organism>
<protein>
    <submittedName>
        <fullName evidence="4">Uncharacterized protein C1orf198 homolog</fullName>
    </submittedName>
</protein>
<keyword evidence="3" id="KW-1185">Reference proteome</keyword>
<feature type="region of interest" description="Disordered" evidence="1">
    <location>
        <begin position="209"/>
        <end position="233"/>
    </location>
</feature>
<reference evidence="4" key="1">
    <citation type="submission" date="2025-08" db="UniProtKB">
        <authorList>
            <consortium name="RefSeq"/>
        </authorList>
    </citation>
    <scope>IDENTIFICATION</scope>
    <source>
        <tissue evidence="4">Muscle</tissue>
    </source>
</reference>
<accession>A0ABM1BP05</accession>
<evidence type="ECO:0000256" key="1">
    <source>
        <dbReference type="SAM" id="MobiDB-lite"/>
    </source>
</evidence>
<dbReference type="Pfam" id="PF15797">
    <property type="entry name" value="DUF4706"/>
    <property type="match status" value="1"/>
</dbReference>
<gene>
    <name evidence="4" type="primary">LOC106469880</name>
</gene>
<proteinExistence type="predicted"/>
<evidence type="ECO:0000259" key="2">
    <source>
        <dbReference type="Pfam" id="PF15797"/>
    </source>
</evidence>
<dbReference type="Proteomes" id="UP000694941">
    <property type="component" value="Unplaced"/>
</dbReference>
<dbReference type="RefSeq" id="XP_013785853.1">
    <property type="nucleotide sequence ID" value="XM_013930399.2"/>
</dbReference>
<evidence type="ECO:0000313" key="4">
    <source>
        <dbReference type="RefSeq" id="XP_013785853.1"/>
    </source>
</evidence>
<name>A0ABM1BP05_LIMPO</name>
<sequence length="282" mass="32449">MASVKEKVEEYFSTMNPIATRMMDDMKTVMEEFNEEWEEFSLEEKSCLLWRSVVKANVEEKYICDESSEKSVECFPVLDIKMGEKIIVDEDTSNGKPFGCTWRDEHSAPFMWETQSQLDLRLFAVNDTPTSLRKKQHSIKTLDLEKNNRCITVDSEPERFDSSDLDSLTPKNTRKKSLPPGESSSTSLQMPVLITDKIQHDCNVSVSSSKETLTFEKEPETVEPPTELEQKPDYKFEENAKDLEEISDDVDLDVNAEYISRSDLSSPSQFIPKSGFDFLDNW</sequence>
<dbReference type="PANTHER" id="PTHR34394:SF1">
    <property type="entry name" value="SIMILAR TO RIKEN CDNA 2310022B05"/>
    <property type="match status" value="1"/>
</dbReference>
<evidence type="ECO:0000313" key="3">
    <source>
        <dbReference type="Proteomes" id="UP000694941"/>
    </source>
</evidence>
<feature type="region of interest" description="Disordered" evidence="1">
    <location>
        <begin position="155"/>
        <end position="188"/>
    </location>
</feature>
<dbReference type="InterPro" id="IPR031600">
    <property type="entry name" value="DUF4706"/>
</dbReference>
<dbReference type="GeneID" id="106469880"/>
<dbReference type="PANTHER" id="PTHR34394">
    <property type="entry name" value="SIMILAR TO RIKEN CDNA 2310022B05"/>
    <property type="match status" value="1"/>
</dbReference>